<keyword evidence="15" id="KW-1185">Reference proteome</keyword>
<keyword evidence="5 10" id="KW-0378">Hydrolase</keyword>
<evidence type="ECO:0000256" key="1">
    <source>
        <dbReference type="ARBA" id="ARBA00001657"/>
    </source>
</evidence>
<evidence type="ECO:0000259" key="13">
    <source>
        <dbReference type="Pfam" id="PF21365"/>
    </source>
</evidence>
<gene>
    <name evidence="14" type="ORF">KP79_PYT20889</name>
</gene>
<name>A0A210Q4D4_MIZYE</name>
<dbReference type="Gene3D" id="3.20.20.80">
    <property type="entry name" value="Glycosidases"/>
    <property type="match status" value="1"/>
</dbReference>
<dbReference type="SUPFAM" id="SSF74650">
    <property type="entry name" value="Galactose mutarotase-like"/>
    <property type="match status" value="1"/>
</dbReference>
<evidence type="ECO:0000256" key="8">
    <source>
        <dbReference type="ARBA" id="ARBA00023295"/>
    </source>
</evidence>
<dbReference type="Pfam" id="PF21365">
    <property type="entry name" value="Glyco_hydro_31_3rd"/>
    <property type="match status" value="1"/>
</dbReference>
<evidence type="ECO:0000259" key="12">
    <source>
        <dbReference type="Pfam" id="PF13802"/>
    </source>
</evidence>
<dbReference type="InterPro" id="IPR011013">
    <property type="entry name" value="Gal_mutarotase_sf_dom"/>
</dbReference>
<dbReference type="InterPro" id="IPR017853">
    <property type="entry name" value="GH"/>
</dbReference>
<dbReference type="AlphaFoldDB" id="A0A210Q4D4"/>
<keyword evidence="4" id="KW-0732">Signal</keyword>
<feature type="domain" description="Glycosyl hydrolase family 31 C-terminal" evidence="13">
    <location>
        <begin position="736"/>
        <end position="823"/>
    </location>
</feature>
<dbReference type="SUPFAM" id="SSF51011">
    <property type="entry name" value="Glycosyl hydrolase domain"/>
    <property type="match status" value="1"/>
</dbReference>
<dbReference type="EMBL" id="NEDP02005050">
    <property type="protein sequence ID" value="OWF43597.1"/>
    <property type="molecule type" value="Genomic_DNA"/>
</dbReference>
<dbReference type="GO" id="GO:0030246">
    <property type="term" value="F:carbohydrate binding"/>
    <property type="evidence" value="ECO:0007669"/>
    <property type="project" value="InterPro"/>
</dbReference>
<evidence type="ECO:0000313" key="14">
    <source>
        <dbReference type="EMBL" id="OWF43597.1"/>
    </source>
</evidence>
<evidence type="ECO:0000256" key="2">
    <source>
        <dbReference type="ARBA" id="ARBA00007806"/>
    </source>
</evidence>
<dbReference type="Pfam" id="PF01055">
    <property type="entry name" value="Glyco_hydro_31_2nd"/>
    <property type="match status" value="1"/>
</dbReference>
<evidence type="ECO:0000256" key="5">
    <source>
        <dbReference type="ARBA" id="ARBA00022801"/>
    </source>
</evidence>
<proteinExistence type="inferred from homology"/>
<dbReference type="PROSITE" id="PS00129">
    <property type="entry name" value="GLYCOSYL_HYDROL_F31_1"/>
    <property type="match status" value="1"/>
</dbReference>
<comment type="similarity">
    <text evidence="2 10">Belongs to the glycosyl hydrolase 31 family.</text>
</comment>
<dbReference type="InterPro" id="IPR013780">
    <property type="entry name" value="Glyco_hydro_b"/>
</dbReference>
<dbReference type="STRING" id="6573.A0A210Q4D4"/>
<evidence type="ECO:0000256" key="4">
    <source>
        <dbReference type="ARBA" id="ARBA00022729"/>
    </source>
</evidence>
<dbReference type="SUPFAM" id="SSF51445">
    <property type="entry name" value="(Trans)glycosidases"/>
    <property type="match status" value="1"/>
</dbReference>
<comment type="caution">
    <text evidence="14">The sequence shown here is derived from an EMBL/GenBank/DDBJ whole genome shotgun (WGS) entry which is preliminary data.</text>
</comment>
<dbReference type="InterPro" id="IPR000322">
    <property type="entry name" value="Glyco_hydro_31_TIM"/>
</dbReference>
<evidence type="ECO:0000256" key="10">
    <source>
        <dbReference type="RuleBase" id="RU361185"/>
    </source>
</evidence>
<dbReference type="Pfam" id="PF13802">
    <property type="entry name" value="Gal_mutarotas_2"/>
    <property type="match status" value="1"/>
</dbReference>
<dbReference type="PROSITE" id="PS00707">
    <property type="entry name" value="GLYCOSYL_HYDROL_F31_2"/>
    <property type="match status" value="1"/>
</dbReference>
<keyword evidence="7" id="KW-0325">Glycoprotein</keyword>
<evidence type="ECO:0000256" key="6">
    <source>
        <dbReference type="ARBA" id="ARBA00023157"/>
    </source>
</evidence>
<organism evidence="14 15">
    <name type="scientific">Mizuhopecten yessoensis</name>
    <name type="common">Japanese scallop</name>
    <name type="synonym">Patinopecten yessoensis</name>
    <dbReference type="NCBI Taxonomy" id="6573"/>
    <lineage>
        <taxon>Eukaryota</taxon>
        <taxon>Metazoa</taxon>
        <taxon>Spiralia</taxon>
        <taxon>Lophotrochozoa</taxon>
        <taxon>Mollusca</taxon>
        <taxon>Bivalvia</taxon>
        <taxon>Autobranchia</taxon>
        <taxon>Pteriomorphia</taxon>
        <taxon>Pectinida</taxon>
        <taxon>Pectinoidea</taxon>
        <taxon>Pectinidae</taxon>
        <taxon>Mizuhopecten</taxon>
    </lineage>
</organism>
<dbReference type="PANTHER" id="PTHR22762">
    <property type="entry name" value="ALPHA-GLUCOSIDASE"/>
    <property type="match status" value="1"/>
</dbReference>
<feature type="domain" description="Glycoside hydrolase family 31 N-terminal" evidence="12">
    <location>
        <begin position="210"/>
        <end position="308"/>
    </location>
</feature>
<keyword evidence="8 10" id="KW-0326">Glycosidase</keyword>
<keyword evidence="6" id="KW-1015">Disulfide bond</keyword>
<dbReference type="CDD" id="cd14752">
    <property type="entry name" value="GH31_N"/>
    <property type="match status" value="1"/>
</dbReference>
<dbReference type="Proteomes" id="UP000242188">
    <property type="component" value="Unassembled WGS sequence"/>
</dbReference>
<dbReference type="Gene3D" id="2.60.40.1180">
    <property type="entry name" value="Golgi alpha-mannosidase II"/>
    <property type="match status" value="2"/>
</dbReference>
<dbReference type="InterPro" id="IPR025887">
    <property type="entry name" value="Glyco_hydro_31_N_dom"/>
</dbReference>
<sequence length="956" mass="108857">MPIESKTTARGPGRCLLCAVFLLGFIAVAGLAVSIVTLAKQMKDKDNDVTPSAVTLNQGQHMMASPASTIPVPDPRTEAVVACYPERNYNRSECEKKGCKWLVSNHARVPSCVFDNTAGYVIDHNYTHSASEHSFILKRAGIASMYGMEVRQQIKVTVTMNGDNMLRIHFAANNSWEIPDEALSMNTPTGSGIKQYDVKFVTSPIFGVVVTRKSTKAVIFDTSVPGLIFTDQFVQISTRLPSENLYGFGEHQHRRFKHDMNWRTWPIFTRDVAPVDEGINMYGAHPVYMNLEEDSKATMVFLKNSHGMDVVLQPDPFPAITYKVLGGSLDFYLFLGPSPQQAVQQYTEAIGRPMMPPYWSLGFHLCRWGYQNVSEVENVVNRNILAGIPQDVQWGDIDFMYKKFVFTVDKQTFKGLPEFVDYLHSIGKKYVIIADPGIGNDPKIVADASVNSPGYSMYEDGRKANIYVKKYDGQTDFEGEVWPGRTVFPDFTHPNTSTWYARWIDYFRNKENVSFDGLWIDMNEPASFSFDDENLPPSMGCRKNKWNNPPFMPHILEGDTGDLYRKTVCMDAKQHWGDHYKVHSLYGHSHALATYAALKKVMPSKRPFIVTRSSFPGTSQYSAHWLGDNQSQWRQLPWSIVGTHSHYICFEIGADICGFYFETNYELCLRWMQVGAFYPFSRNHNARTGDDGHFFRDQDPASWDEAFVGITRHILLIRYKLLPYYYTLFHEAHINGKTVARPLMFEFPEDENTWNIDRQFLIGPAFMVSPVLEQNKTTVDGYFPKGRWFSYYDGEEVGHSGAINTLDAPLSIINLHLRGGHIIPVQEPSNSTVYSRQRDFGLAVNFDAEFRADGHLFWDDGESPDTFNRGNYLMVHFNATKGERLSITVIHDGYPEARSLKVGMIELYGFISLPGEVYVDGKRLRTNQVRFKFHIVQIVDLNITLASNHTLTWTVY</sequence>
<dbReference type="GO" id="GO:0004558">
    <property type="term" value="F:alpha-1,4-glucosidase activity"/>
    <property type="evidence" value="ECO:0007669"/>
    <property type="project" value="TreeGrafter"/>
</dbReference>
<evidence type="ECO:0000256" key="7">
    <source>
        <dbReference type="ARBA" id="ARBA00023180"/>
    </source>
</evidence>
<comment type="catalytic activity">
    <reaction evidence="1">
        <text>Hydrolysis of terminal, non-reducing (1-&gt;4)-linked alpha-D-glucose residues with release of alpha-D-glucose.</text>
        <dbReference type="EC" id="3.2.1.20"/>
    </reaction>
</comment>
<dbReference type="EC" id="3.2.1.20" evidence="3"/>
<dbReference type="Gene3D" id="2.60.40.1760">
    <property type="entry name" value="glycosyl hydrolase (family 31)"/>
    <property type="match status" value="1"/>
</dbReference>
<dbReference type="GO" id="GO:0005975">
    <property type="term" value="P:carbohydrate metabolic process"/>
    <property type="evidence" value="ECO:0007669"/>
    <property type="project" value="InterPro"/>
</dbReference>
<evidence type="ECO:0000313" key="15">
    <source>
        <dbReference type="Proteomes" id="UP000242188"/>
    </source>
</evidence>
<evidence type="ECO:0000256" key="9">
    <source>
        <dbReference type="ARBA" id="ARBA00041343"/>
    </source>
</evidence>
<dbReference type="PANTHER" id="PTHR22762:SF133">
    <property type="entry name" value="P-TYPE DOMAIN-CONTAINING PROTEIN"/>
    <property type="match status" value="1"/>
</dbReference>
<feature type="domain" description="Glycoside hydrolase family 31 TIM barrel" evidence="11">
    <location>
        <begin position="353"/>
        <end position="728"/>
    </location>
</feature>
<dbReference type="InterPro" id="IPR030459">
    <property type="entry name" value="Glyco_hydro_31_CS"/>
</dbReference>
<dbReference type="InterPro" id="IPR048395">
    <property type="entry name" value="Glyco_hydro_31_C"/>
</dbReference>
<evidence type="ECO:0000256" key="3">
    <source>
        <dbReference type="ARBA" id="ARBA00012741"/>
    </source>
</evidence>
<protein>
    <recommendedName>
        <fullName evidence="3">alpha-glucosidase</fullName>
        <ecNumber evidence="3">3.2.1.20</ecNumber>
    </recommendedName>
    <alternativeName>
        <fullName evidence="9">Maltase</fullName>
    </alternativeName>
</protein>
<dbReference type="InterPro" id="IPR030458">
    <property type="entry name" value="Glyco_hydro_31_AS"/>
</dbReference>
<dbReference type="Gene3D" id="4.10.110.10">
    <property type="entry name" value="Spasmolytic Protein, domain 1"/>
    <property type="match status" value="1"/>
</dbReference>
<accession>A0A210Q4D4</accession>
<dbReference type="OrthoDB" id="1334205at2759"/>
<dbReference type="CDD" id="cd06602">
    <property type="entry name" value="GH31_MGAM_SI_GAA"/>
    <property type="match status" value="1"/>
</dbReference>
<reference evidence="14 15" key="1">
    <citation type="journal article" date="2017" name="Nat. Ecol. Evol.">
        <title>Scallop genome provides insights into evolution of bilaterian karyotype and development.</title>
        <authorList>
            <person name="Wang S."/>
            <person name="Zhang J."/>
            <person name="Jiao W."/>
            <person name="Li J."/>
            <person name="Xun X."/>
            <person name="Sun Y."/>
            <person name="Guo X."/>
            <person name="Huan P."/>
            <person name="Dong B."/>
            <person name="Zhang L."/>
            <person name="Hu X."/>
            <person name="Sun X."/>
            <person name="Wang J."/>
            <person name="Zhao C."/>
            <person name="Wang Y."/>
            <person name="Wang D."/>
            <person name="Huang X."/>
            <person name="Wang R."/>
            <person name="Lv J."/>
            <person name="Li Y."/>
            <person name="Zhang Z."/>
            <person name="Liu B."/>
            <person name="Lu W."/>
            <person name="Hui Y."/>
            <person name="Liang J."/>
            <person name="Zhou Z."/>
            <person name="Hou R."/>
            <person name="Li X."/>
            <person name="Liu Y."/>
            <person name="Li H."/>
            <person name="Ning X."/>
            <person name="Lin Y."/>
            <person name="Zhao L."/>
            <person name="Xing Q."/>
            <person name="Dou J."/>
            <person name="Li Y."/>
            <person name="Mao J."/>
            <person name="Guo H."/>
            <person name="Dou H."/>
            <person name="Li T."/>
            <person name="Mu C."/>
            <person name="Jiang W."/>
            <person name="Fu Q."/>
            <person name="Fu X."/>
            <person name="Miao Y."/>
            <person name="Liu J."/>
            <person name="Yu Q."/>
            <person name="Li R."/>
            <person name="Liao H."/>
            <person name="Li X."/>
            <person name="Kong Y."/>
            <person name="Jiang Z."/>
            <person name="Chourrout D."/>
            <person name="Li R."/>
            <person name="Bao Z."/>
        </authorList>
    </citation>
    <scope>NUCLEOTIDE SEQUENCE [LARGE SCALE GENOMIC DNA]</scope>
    <source>
        <strain evidence="14 15">PY_sf001</strain>
    </source>
</reference>
<evidence type="ECO:0000259" key="11">
    <source>
        <dbReference type="Pfam" id="PF01055"/>
    </source>
</evidence>
<dbReference type="GO" id="GO:0016020">
    <property type="term" value="C:membrane"/>
    <property type="evidence" value="ECO:0007669"/>
    <property type="project" value="UniProtKB-SubCell"/>
</dbReference>
<dbReference type="FunFam" id="2.60.40.1180:FF:000001">
    <property type="entry name" value="Maltase-glucoamylase, intestinal"/>
    <property type="match status" value="1"/>
</dbReference>
<dbReference type="InterPro" id="IPR044913">
    <property type="entry name" value="P_trefoil_dom_sf"/>
</dbReference>